<evidence type="ECO:0000256" key="1">
    <source>
        <dbReference type="SAM" id="Phobius"/>
    </source>
</evidence>
<keyword evidence="1" id="KW-1133">Transmembrane helix</keyword>
<keyword evidence="3" id="KW-1185">Reference proteome</keyword>
<gene>
    <name evidence="2" type="ORF">KEC56_09645</name>
</gene>
<reference evidence="2" key="1">
    <citation type="submission" date="2021-04" db="EMBL/GenBank/DDBJ databases">
        <title>Microbacterium tenobrionis sp. nov. and Microbacterium allomyrinae sp. nov., isolated from larvae of Tenobrio molitor and Allomyrina dichotoma, respectively.</title>
        <authorList>
            <person name="Lee S.D."/>
        </authorList>
    </citation>
    <scope>NUCLEOTIDE SEQUENCE</scope>
    <source>
        <strain evidence="2">YMB-B2</strain>
    </source>
</reference>
<dbReference type="EMBL" id="JAGTTM010000003">
    <property type="protein sequence ID" value="MCC2029781.1"/>
    <property type="molecule type" value="Genomic_DNA"/>
</dbReference>
<name>A0A9X1LQ89_9MICO</name>
<comment type="caution">
    <text evidence="2">The sequence shown here is derived from an EMBL/GenBank/DDBJ whole genome shotgun (WGS) entry which is preliminary data.</text>
</comment>
<dbReference type="Proteomes" id="UP001139289">
    <property type="component" value="Unassembled WGS sequence"/>
</dbReference>
<proteinExistence type="predicted"/>
<organism evidence="2 3">
    <name type="scientific">Microbacterium tenebrionis</name>
    <dbReference type="NCBI Taxonomy" id="2830665"/>
    <lineage>
        <taxon>Bacteria</taxon>
        <taxon>Bacillati</taxon>
        <taxon>Actinomycetota</taxon>
        <taxon>Actinomycetes</taxon>
        <taxon>Micrococcales</taxon>
        <taxon>Microbacteriaceae</taxon>
        <taxon>Microbacterium</taxon>
    </lineage>
</organism>
<dbReference type="RefSeq" id="WP_227530801.1">
    <property type="nucleotide sequence ID" value="NZ_JAGTTM010000003.1"/>
</dbReference>
<evidence type="ECO:0000313" key="2">
    <source>
        <dbReference type="EMBL" id="MCC2029781.1"/>
    </source>
</evidence>
<protein>
    <submittedName>
        <fullName evidence="2">Uncharacterized protein</fullName>
    </submittedName>
</protein>
<feature type="transmembrane region" description="Helical" evidence="1">
    <location>
        <begin position="39"/>
        <end position="60"/>
    </location>
</feature>
<accession>A0A9X1LQ89</accession>
<evidence type="ECO:0000313" key="3">
    <source>
        <dbReference type="Proteomes" id="UP001139289"/>
    </source>
</evidence>
<dbReference type="AlphaFoldDB" id="A0A9X1LQ89"/>
<keyword evidence="1" id="KW-0812">Transmembrane</keyword>
<sequence length="402" mass="41409">MAESPVPSAPGGHDFGPVVGGTAEHAMLAPRSPRGSRRWWWVALGVVVVGVACAGIQWGANVGYDEALVAFDDAVDQAEAGQAGLADAASSLTETMDSAAEVIAVRTDRLMDGESAAVLDDASAAAEQAAVDAAALADDALPRAQEKPAWAWELFGAASQLDEESADARAQTGAFDEARDGAQTAAAALDEAGVTAVLSAAGSASDFEAKHISARNPDIIALRRAAGALEGAVIMDATTVAAYTDLESAAAAMLSSETAELAEKQGPLLQARTEIEAFARELAPGVLLDFDWSPLVNGYGYGDSMGGYATWWYGDPGYSTIKLSDSVAAYWPGDRSRALVAHEVGHAISVRCEGMYDDSDPDTIEAWATAWAISKGFTDDANGTSAYGAPSQSLIDAAAGCR</sequence>
<keyword evidence="1" id="KW-0472">Membrane</keyword>